<dbReference type="AlphaFoldDB" id="A0A4Z2BE02"/>
<keyword evidence="1" id="KW-0812">Transmembrane</keyword>
<organism evidence="2 3">
    <name type="scientific">Takifugu bimaculatus</name>
    <dbReference type="NCBI Taxonomy" id="433685"/>
    <lineage>
        <taxon>Eukaryota</taxon>
        <taxon>Metazoa</taxon>
        <taxon>Chordata</taxon>
        <taxon>Craniata</taxon>
        <taxon>Vertebrata</taxon>
        <taxon>Euteleostomi</taxon>
        <taxon>Actinopterygii</taxon>
        <taxon>Neopterygii</taxon>
        <taxon>Teleostei</taxon>
        <taxon>Neoteleostei</taxon>
        <taxon>Acanthomorphata</taxon>
        <taxon>Eupercaria</taxon>
        <taxon>Tetraodontiformes</taxon>
        <taxon>Tetradontoidea</taxon>
        <taxon>Tetraodontidae</taxon>
        <taxon>Takifugu</taxon>
    </lineage>
</organism>
<reference evidence="2 3" key="1">
    <citation type="submission" date="2019-04" db="EMBL/GenBank/DDBJ databases">
        <title>The sequence and de novo assembly of Takifugu bimaculatus genome using PacBio and Hi-C technologies.</title>
        <authorList>
            <person name="Xu P."/>
            <person name="Liu B."/>
            <person name="Zhou Z."/>
        </authorList>
    </citation>
    <scope>NUCLEOTIDE SEQUENCE [LARGE SCALE GENOMIC DNA]</scope>
    <source>
        <strain evidence="2">TB-2018</strain>
        <tissue evidence="2">Muscle</tissue>
    </source>
</reference>
<feature type="transmembrane region" description="Helical" evidence="1">
    <location>
        <begin position="38"/>
        <end position="61"/>
    </location>
</feature>
<comment type="caution">
    <text evidence="2">The sequence shown here is derived from an EMBL/GenBank/DDBJ whole genome shotgun (WGS) entry which is preliminary data.</text>
</comment>
<keyword evidence="1" id="KW-0472">Membrane</keyword>
<dbReference type="EMBL" id="SWLE01000017">
    <property type="protein sequence ID" value="TNM89726.1"/>
    <property type="molecule type" value="Genomic_DNA"/>
</dbReference>
<evidence type="ECO:0000313" key="3">
    <source>
        <dbReference type="Proteomes" id="UP000516260"/>
    </source>
</evidence>
<dbReference type="PANTHER" id="PTHR35682">
    <property type="entry name" value="TRANSMEMBRANE PROTEIN 252"/>
    <property type="match status" value="1"/>
</dbReference>
<dbReference type="InterPro" id="IPR031363">
    <property type="entry name" value="TMEM252"/>
</dbReference>
<evidence type="ECO:0008006" key="4">
    <source>
        <dbReference type="Google" id="ProtNLM"/>
    </source>
</evidence>
<sequence>MVPKRQICSLTHFLLYAASLVLICGGTYLISLQKEQKYKVIISCVVVFGLLAVLFFTLFWTSYRMKRQLYKTVRQQHIQVYTIARPDSFPPSYEQSQRDRQPAAPELVTAVGVDVVVGPAPPLYSQDSSEALGCTWSWEQPPPYRETGCIQQQHAL</sequence>
<dbReference type="Proteomes" id="UP000516260">
    <property type="component" value="Chromosome 4"/>
</dbReference>
<keyword evidence="1" id="KW-1133">Transmembrane helix</keyword>
<accession>A0A4Z2BE02</accession>
<name>A0A4Z2BE02_9TELE</name>
<protein>
    <recommendedName>
        <fullName evidence="4">Transmembrane protein 252</fullName>
    </recommendedName>
</protein>
<dbReference type="Pfam" id="PF15664">
    <property type="entry name" value="TMEM252"/>
    <property type="match status" value="1"/>
</dbReference>
<gene>
    <name evidence="2" type="ORF">fugu_003960</name>
</gene>
<keyword evidence="3" id="KW-1185">Reference proteome</keyword>
<evidence type="ECO:0000313" key="2">
    <source>
        <dbReference type="EMBL" id="TNM89726.1"/>
    </source>
</evidence>
<dbReference type="PANTHER" id="PTHR35682:SF1">
    <property type="entry name" value="TRANSMEMBRANE PROTEIN 252"/>
    <property type="match status" value="1"/>
</dbReference>
<proteinExistence type="predicted"/>
<feature type="transmembrane region" description="Helical" evidence="1">
    <location>
        <begin position="12"/>
        <end position="32"/>
    </location>
</feature>
<evidence type="ECO:0000256" key="1">
    <source>
        <dbReference type="SAM" id="Phobius"/>
    </source>
</evidence>